<feature type="active site" description="Proton donor" evidence="9">
    <location>
        <position position="175"/>
    </location>
</feature>
<evidence type="ECO:0000313" key="14">
    <source>
        <dbReference type="Proteomes" id="UP000220914"/>
    </source>
</evidence>
<evidence type="ECO:0000313" key="15">
    <source>
        <dbReference type="Proteomes" id="UP000465302"/>
    </source>
</evidence>
<dbReference type="Proteomes" id="UP000220914">
    <property type="component" value="Unassembled WGS sequence"/>
</dbReference>
<feature type="binding site" evidence="10">
    <location>
        <position position="30"/>
    </location>
    <ligand>
        <name>substrate</name>
    </ligand>
</feature>
<dbReference type="PROSITE" id="PS00653">
    <property type="entry name" value="GLYCOSYL_HYDROL_F1_2"/>
    <property type="match status" value="1"/>
</dbReference>
<evidence type="ECO:0000256" key="8">
    <source>
        <dbReference type="ARBA" id="ARBA00023326"/>
    </source>
</evidence>
<dbReference type="Gene3D" id="3.20.20.80">
    <property type="entry name" value="Glycosidases"/>
    <property type="match status" value="1"/>
</dbReference>
<dbReference type="NCBIfam" id="TIGR03356">
    <property type="entry name" value="BGL"/>
    <property type="match status" value="1"/>
</dbReference>
<keyword evidence="8" id="KW-0624">Polysaccharide degradation</keyword>
<evidence type="ECO:0000256" key="6">
    <source>
        <dbReference type="ARBA" id="ARBA00023277"/>
    </source>
</evidence>
<dbReference type="InterPro" id="IPR001360">
    <property type="entry name" value="Glyco_hydro_1"/>
</dbReference>
<dbReference type="GO" id="GO:0030245">
    <property type="term" value="P:cellulose catabolic process"/>
    <property type="evidence" value="ECO:0007669"/>
    <property type="project" value="UniProtKB-KW"/>
</dbReference>
<gene>
    <name evidence="12" type="primary">bgl</name>
    <name evidence="13" type="ORF">CQY20_30145</name>
    <name evidence="12" type="ORF">MAGR_43900</name>
</gene>
<reference evidence="12 15" key="2">
    <citation type="journal article" date="2019" name="Emerg. Microbes Infect.">
        <title>Comprehensive subspecies identification of 175 nontuberculous mycobacteria species based on 7547 genomic profiles.</title>
        <authorList>
            <person name="Matsumoto Y."/>
            <person name="Kinjo T."/>
            <person name="Motooka D."/>
            <person name="Nabeya D."/>
            <person name="Jung N."/>
            <person name="Uechi K."/>
            <person name="Horii T."/>
            <person name="Iida T."/>
            <person name="Fujita J."/>
            <person name="Nakamura S."/>
        </authorList>
    </citation>
    <scope>NUCLEOTIDE SEQUENCE [LARGE SCALE GENOMIC DNA]</scope>
    <source>
        <strain evidence="12 15">JCM 6377</strain>
    </source>
</reference>
<keyword evidence="14" id="KW-1185">Reference proteome</keyword>
<evidence type="ECO:0000256" key="3">
    <source>
        <dbReference type="ARBA" id="ARBA00012744"/>
    </source>
</evidence>
<evidence type="ECO:0000256" key="10">
    <source>
        <dbReference type="PIRSR" id="PIRSR617736-2"/>
    </source>
</evidence>
<dbReference type="RefSeq" id="WP_097944449.1">
    <property type="nucleotide sequence ID" value="NZ_BLKS01000001.1"/>
</dbReference>
<keyword evidence="4 11" id="KW-0378">Hydrolase</keyword>
<evidence type="ECO:0000256" key="4">
    <source>
        <dbReference type="ARBA" id="ARBA00022801"/>
    </source>
</evidence>
<organism evidence="13 14">
    <name type="scientific">Mycolicibacterium agri</name>
    <name type="common">Mycobacterium agri</name>
    <dbReference type="NCBI Taxonomy" id="36811"/>
    <lineage>
        <taxon>Bacteria</taxon>
        <taxon>Bacillati</taxon>
        <taxon>Actinomycetota</taxon>
        <taxon>Actinomycetes</taxon>
        <taxon>Mycobacteriales</taxon>
        <taxon>Mycobacteriaceae</taxon>
        <taxon>Mycolicibacterium</taxon>
    </lineage>
</organism>
<evidence type="ECO:0000256" key="7">
    <source>
        <dbReference type="ARBA" id="ARBA00023295"/>
    </source>
</evidence>
<evidence type="ECO:0000313" key="12">
    <source>
        <dbReference type="EMBL" id="GFG52949.1"/>
    </source>
</evidence>
<comment type="catalytic activity">
    <reaction evidence="1 11">
        <text>Hydrolysis of terminal, non-reducing beta-D-glucosyl residues with release of beta-D-glucose.</text>
        <dbReference type="EC" id="3.2.1.21"/>
    </reaction>
</comment>
<dbReference type="Pfam" id="PF00232">
    <property type="entry name" value="Glyco_hydro_1"/>
    <property type="match status" value="1"/>
</dbReference>
<protein>
    <recommendedName>
        <fullName evidence="3 11">Beta-glucosidase</fullName>
        <ecNumber evidence="3 11">3.2.1.21</ecNumber>
    </recommendedName>
</protein>
<keyword evidence="5" id="KW-0136">Cellulose degradation</keyword>
<evidence type="ECO:0000256" key="9">
    <source>
        <dbReference type="PIRSR" id="PIRSR617736-1"/>
    </source>
</evidence>
<dbReference type="AlphaFoldDB" id="A0A2A7MP86"/>
<feature type="binding site" evidence="10">
    <location>
        <begin position="431"/>
        <end position="432"/>
    </location>
    <ligand>
        <name>substrate</name>
    </ligand>
</feature>
<dbReference type="InterPro" id="IPR017736">
    <property type="entry name" value="Glyco_hydro_1_beta-glucosidase"/>
</dbReference>
<reference evidence="13 14" key="1">
    <citation type="submission" date="2017-10" db="EMBL/GenBank/DDBJ databases">
        <title>The new phylogeny of genus Mycobacterium.</title>
        <authorList>
            <person name="Tortoli E."/>
            <person name="Trovato A."/>
            <person name="Cirillo D.M."/>
        </authorList>
    </citation>
    <scope>NUCLEOTIDE SEQUENCE [LARGE SCALE GENOMIC DNA]</scope>
    <source>
        <strain evidence="13 14">CCUG37673</strain>
    </source>
</reference>
<dbReference type="GO" id="GO:0008422">
    <property type="term" value="F:beta-glucosidase activity"/>
    <property type="evidence" value="ECO:0007669"/>
    <property type="project" value="UniProtKB-EC"/>
</dbReference>
<comment type="caution">
    <text evidence="13">The sequence shown here is derived from an EMBL/GenBank/DDBJ whole genome shotgun (WGS) entry which is preliminary data.</text>
</comment>
<evidence type="ECO:0000313" key="13">
    <source>
        <dbReference type="EMBL" id="PEG33545.1"/>
    </source>
</evidence>
<feature type="binding site" evidence="10">
    <location>
        <position position="424"/>
    </location>
    <ligand>
        <name>substrate</name>
    </ligand>
</feature>
<feature type="binding site" evidence="10">
    <location>
        <position position="305"/>
    </location>
    <ligand>
        <name>substrate</name>
    </ligand>
</feature>
<sequence>MTGPPTNSTTSADRRFPDGFLWGTATAAFQIEGAWDEDGKGPSIWDTFGHAGNIRDGSTGDVAVDHYHRYKEDVQLMKAIGATAYRFSISWPRIFPDGIGQPNAKGLDFYRRLVDELLANGIEPFATLYHWDLPQALQDKGGWQSRDTAKAFGDYSAYIAARLSDRVRHFFTINEFSSFVELGHGRGILAPGLQLSPGQVNQVRHHAVLGHGLAVQAIRAQARAGTKVGPAEQIIGTAPVIETPENIRAAAAALRDFNAGYMTVMMEGRYTDAFLAGQAADAPTFTSEDLQIIGSPVDFIGTNIYMVHAFVRASDSERGYEVVAGSSMVPPPARPYQPTHARAQYPNSEIALMLSPESMYWGSRLLVDVWGAKEIFITENGMPTTAEEDAEGFDTGRVVWLRAYLTELQRATADGVPVRGYFHWSLMDNLEWGAGMAPKFGLHRVDLATQKRTPKLSAAWLREVARQNAVV</sequence>
<dbReference type="EC" id="3.2.1.21" evidence="3 11"/>
<feature type="active site" description="Nucleophile" evidence="9">
    <location>
        <position position="379"/>
    </location>
</feature>
<keyword evidence="7 11" id="KW-0326">Glycosidase</keyword>
<evidence type="ECO:0000256" key="11">
    <source>
        <dbReference type="RuleBase" id="RU361175"/>
    </source>
</evidence>
<evidence type="ECO:0000256" key="5">
    <source>
        <dbReference type="ARBA" id="ARBA00023001"/>
    </source>
</evidence>
<dbReference type="EMBL" id="PDCP01000105">
    <property type="protein sequence ID" value="PEG33545.1"/>
    <property type="molecule type" value="Genomic_DNA"/>
</dbReference>
<dbReference type="SUPFAM" id="SSF51445">
    <property type="entry name" value="(Trans)glycosidases"/>
    <property type="match status" value="1"/>
</dbReference>
<accession>A0A2A7MP86</accession>
<proteinExistence type="inferred from homology"/>
<dbReference type="EMBL" id="BLKS01000001">
    <property type="protein sequence ID" value="GFG52949.1"/>
    <property type="molecule type" value="Genomic_DNA"/>
</dbReference>
<dbReference type="OrthoDB" id="9765195at2"/>
<feature type="binding site" evidence="10">
    <location>
        <position position="174"/>
    </location>
    <ligand>
        <name>substrate</name>
    </ligand>
</feature>
<dbReference type="PANTHER" id="PTHR10353:SF36">
    <property type="entry name" value="LP05116P"/>
    <property type="match status" value="1"/>
</dbReference>
<evidence type="ECO:0000256" key="2">
    <source>
        <dbReference type="ARBA" id="ARBA00010838"/>
    </source>
</evidence>
<keyword evidence="6" id="KW-0119">Carbohydrate metabolism</keyword>
<evidence type="ECO:0000256" key="1">
    <source>
        <dbReference type="ARBA" id="ARBA00000448"/>
    </source>
</evidence>
<dbReference type="PRINTS" id="PR00131">
    <property type="entry name" value="GLHYDRLASE1"/>
</dbReference>
<feature type="binding site" evidence="10">
    <location>
        <position position="130"/>
    </location>
    <ligand>
        <name>substrate</name>
    </ligand>
</feature>
<name>A0A2A7MP86_MYCAG</name>
<dbReference type="FunFam" id="3.20.20.80:FF:000004">
    <property type="entry name" value="Beta-glucosidase 6-phospho-beta-glucosidase"/>
    <property type="match status" value="1"/>
</dbReference>
<dbReference type="Proteomes" id="UP000465302">
    <property type="component" value="Unassembled WGS sequence"/>
</dbReference>
<dbReference type="GO" id="GO:0005829">
    <property type="term" value="C:cytosol"/>
    <property type="evidence" value="ECO:0007669"/>
    <property type="project" value="TreeGrafter"/>
</dbReference>
<dbReference type="InterPro" id="IPR033132">
    <property type="entry name" value="GH_1_N_CS"/>
</dbReference>
<comment type="similarity">
    <text evidence="2 11">Belongs to the glycosyl hydrolase 1 family.</text>
</comment>
<dbReference type="PANTHER" id="PTHR10353">
    <property type="entry name" value="GLYCOSYL HYDROLASE"/>
    <property type="match status" value="1"/>
</dbReference>
<reference evidence="12" key="3">
    <citation type="submission" date="2020-02" db="EMBL/GenBank/DDBJ databases">
        <authorList>
            <person name="Matsumoto Y."/>
            <person name="Motooka D."/>
            <person name="Nakamura S."/>
        </authorList>
    </citation>
    <scope>NUCLEOTIDE SEQUENCE</scope>
    <source>
        <strain evidence="12">JCM 6377</strain>
    </source>
</reference>
<dbReference type="InterPro" id="IPR017853">
    <property type="entry name" value="GH"/>
</dbReference>